<dbReference type="EMBL" id="VTPU01000002">
    <property type="protein sequence ID" value="TZG40922.1"/>
    <property type="molecule type" value="Genomic_DNA"/>
</dbReference>
<dbReference type="PANTHER" id="PTHR43283">
    <property type="entry name" value="BETA-LACTAMASE-RELATED"/>
    <property type="match status" value="1"/>
</dbReference>
<dbReference type="Gene3D" id="3.40.710.10">
    <property type="entry name" value="DD-peptidase/beta-lactamase superfamily"/>
    <property type="match status" value="1"/>
</dbReference>
<sequence length="406" mass="43022">MENDDKSYLTAEASLVSNSAKGSEVGADFSPALDAAIDQALADNLVVGAVVMVARKGALIYRRAAGLLDREASTPMREDAIFRLASVTKLYVTVAAMQMVEEGKLALDDPVTKYLTYFRPRTADGEESIIRIRHLMSHTAGLTYGFLEPEGGAYRRAGVSDGIDATGITLAENVKRIASLPLSYEPGTSWGYSVASDVLGAVLEVVDGCTLPEVIRRRVTDPLTITDTTFSVVDTSRLAVPYANSPEAGQPPECMGARHQITFNGLTLNFVPDSIFDARTFPSGGGGMAGTAIDTLKLLEALRQGGGPLLKPESVERFTTNVVGELEANLAEPGWGFGLGCGICRDPAAANLPVSAGTWSWGGVYGHKWFVDPARELSVVSLTNTTLAGTLGPFPNAVRDAIYGRG</sequence>
<dbReference type="OrthoDB" id="5377431at2"/>
<dbReference type="PANTHER" id="PTHR43283:SF3">
    <property type="entry name" value="BETA-LACTAMASE FAMILY PROTEIN (AFU_ORTHOLOGUE AFUA_5G07500)"/>
    <property type="match status" value="1"/>
</dbReference>
<evidence type="ECO:0000313" key="2">
    <source>
        <dbReference type="EMBL" id="TZG40922.1"/>
    </source>
</evidence>
<reference evidence="2 3" key="1">
    <citation type="submission" date="2019-08" db="EMBL/GenBank/DDBJ databases">
        <title>Draft Genome Sequence of Halomonas eurihalina Isolated from Preserved Hide-surface.</title>
        <authorList>
            <person name="Hussain S.A."/>
            <person name="Xu A."/>
            <person name="Sarker M."/>
            <person name="Sommers C."/>
        </authorList>
    </citation>
    <scope>NUCLEOTIDE SEQUENCE [LARGE SCALE GENOMIC DNA]</scope>
    <source>
        <strain evidence="2 3">MS1</strain>
    </source>
</reference>
<protein>
    <submittedName>
        <fullName evidence="2">Beta-lactamase family protein</fullName>
    </submittedName>
</protein>
<dbReference type="InterPro" id="IPR012338">
    <property type="entry name" value="Beta-lactam/transpept-like"/>
</dbReference>
<dbReference type="AlphaFoldDB" id="A0A5D9DCE9"/>
<organism evidence="2 3">
    <name type="scientific">Halomonas eurihalina</name>
    <dbReference type="NCBI Taxonomy" id="42566"/>
    <lineage>
        <taxon>Bacteria</taxon>
        <taxon>Pseudomonadati</taxon>
        <taxon>Pseudomonadota</taxon>
        <taxon>Gammaproteobacteria</taxon>
        <taxon>Oceanospirillales</taxon>
        <taxon>Halomonadaceae</taxon>
        <taxon>Halomonas</taxon>
    </lineage>
</organism>
<feature type="domain" description="Beta-lactamase-related" evidence="1">
    <location>
        <begin position="33"/>
        <end position="386"/>
    </location>
</feature>
<name>A0A5D9DCE9_HALER</name>
<accession>A0A5D9DCE9</accession>
<dbReference type="InterPro" id="IPR050789">
    <property type="entry name" value="Diverse_Enzym_Activities"/>
</dbReference>
<keyword evidence="3" id="KW-1185">Reference proteome</keyword>
<comment type="caution">
    <text evidence="2">The sequence shown here is derived from an EMBL/GenBank/DDBJ whole genome shotgun (WGS) entry which is preliminary data.</text>
</comment>
<evidence type="ECO:0000313" key="3">
    <source>
        <dbReference type="Proteomes" id="UP000324260"/>
    </source>
</evidence>
<gene>
    <name evidence="2" type="ORF">FZZ93_03205</name>
</gene>
<proteinExistence type="predicted"/>
<dbReference type="Pfam" id="PF00144">
    <property type="entry name" value="Beta-lactamase"/>
    <property type="match status" value="1"/>
</dbReference>
<evidence type="ECO:0000259" key="1">
    <source>
        <dbReference type="Pfam" id="PF00144"/>
    </source>
</evidence>
<dbReference type="InterPro" id="IPR001466">
    <property type="entry name" value="Beta-lactam-related"/>
</dbReference>
<dbReference type="Proteomes" id="UP000324260">
    <property type="component" value="Unassembled WGS sequence"/>
</dbReference>
<dbReference type="RefSeq" id="WP_149320896.1">
    <property type="nucleotide sequence ID" value="NZ_JARWAH010000002.1"/>
</dbReference>
<dbReference type="SUPFAM" id="SSF56601">
    <property type="entry name" value="beta-lactamase/transpeptidase-like"/>
    <property type="match status" value="1"/>
</dbReference>